<sequence length="302" mass="32872">MVLQDDVATAGDFEERVLKLVAARPKDAISLFVEWGSRTATAARLAAATDADWTAVVDDYVPTVGLVVPADVARGLDEFAASRSTTDVPDDVVLFEYLRSAGIETIAPVDGPLQHDSEDSLVGNSIMGIRRAVRFTDRLDRPVGGFVFRPTVVPYYDWWDQQAALFVPDSASADGWRRLRSEPAFALLEISRDVADRTFEDWSRALVDRDELSDTVSAIIQRELWRTAYLIGVALGGLSPVPRALESVRVGEALRTLGPGGLRRIVPVHRLDAVTSLLQPLVAAGTHAGLEAGMARLEPAQR</sequence>
<reference evidence="2" key="1">
    <citation type="submission" date="2019-09" db="EMBL/GenBank/DDBJ databases">
        <title>Antimicrobial potential of Antarctic Bacteria.</title>
        <authorList>
            <person name="Benaud N."/>
            <person name="Edwards R.J."/>
            <person name="Ferrari B.C."/>
        </authorList>
    </citation>
    <scope>NUCLEOTIDE SEQUENCE [LARGE SCALE GENOMIC DNA]</scope>
    <source>
        <strain evidence="2">INR9</strain>
    </source>
</reference>
<protein>
    <submittedName>
        <fullName evidence="1">Uncharacterized protein</fullName>
    </submittedName>
</protein>
<proteinExistence type="predicted"/>
<dbReference type="AlphaFoldDB" id="A0A7G6Y7Z9"/>
<gene>
    <name evidence="1" type="ORF">F1C12_05410</name>
</gene>
<evidence type="ECO:0000313" key="2">
    <source>
        <dbReference type="Proteomes" id="UP000515511"/>
    </source>
</evidence>
<organism evidence="1 2">
    <name type="scientific">Leifsonia shinshuensis</name>
    <dbReference type="NCBI Taxonomy" id="150026"/>
    <lineage>
        <taxon>Bacteria</taxon>
        <taxon>Bacillati</taxon>
        <taxon>Actinomycetota</taxon>
        <taxon>Actinomycetes</taxon>
        <taxon>Micrococcales</taxon>
        <taxon>Microbacteriaceae</taxon>
        <taxon>Leifsonia</taxon>
    </lineage>
</organism>
<dbReference type="Proteomes" id="UP000515511">
    <property type="component" value="Chromosome"/>
</dbReference>
<dbReference type="KEGG" id="lse:F1C12_05410"/>
<accession>A0A7G6Y7Z9</accession>
<evidence type="ECO:0000313" key="1">
    <source>
        <dbReference type="EMBL" id="QNE34614.1"/>
    </source>
</evidence>
<dbReference type="EMBL" id="CP043641">
    <property type="protein sequence ID" value="QNE34614.1"/>
    <property type="molecule type" value="Genomic_DNA"/>
</dbReference>
<name>A0A7G6Y7Z9_9MICO</name>